<dbReference type="Pfam" id="PF18029">
    <property type="entry name" value="Glyoxalase_6"/>
    <property type="match status" value="1"/>
</dbReference>
<dbReference type="EMBL" id="WKPI01000002">
    <property type="protein sequence ID" value="MSC31894.1"/>
    <property type="molecule type" value="Genomic_DNA"/>
</dbReference>
<comment type="caution">
    <text evidence="2">The sequence shown here is derived from an EMBL/GenBank/DDBJ whole genome shotgun (WGS) entry which is preliminary data.</text>
</comment>
<dbReference type="Proteomes" id="UP000480929">
    <property type="component" value="Unassembled WGS sequence"/>
</dbReference>
<organism evidence="2 4">
    <name type="scientific">Holdemania massiliensis</name>
    <dbReference type="NCBI Taxonomy" id="1468449"/>
    <lineage>
        <taxon>Bacteria</taxon>
        <taxon>Bacillati</taxon>
        <taxon>Bacillota</taxon>
        <taxon>Erysipelotrichia</taxon>
        <taxon>Erysipelotrichales</taxon>
        <taxon>Erysipelotrichaceae</taxon>
        <taxon>Holdemania</taxon>
    </lineage>
</organism>
<dbReference type="InterPro" id="IPR037523">
    <property type="entry name" value="VOC_core"/>
</dbReference>
<dbReference type="PROSITE" id="PS51819">
    <property type="entry name" value="VOC"/>
    <property type="match status" value="1"/>
</dbReference>
<evidence type="ECO:0000313" key="5">
    <source>
        <dbReference type="Proteomes" id="UP000480929"/>
    </source>
</evidence>
<dbReference type="SUPFAM" id="SSF54593">
    <property type="entry name" value="Glyoxalase/Bleomycin resistance protein/Dihydroxybiphenyl dioxygenase"/>
    <property type="match status" value="1"/>
</dbReference>
<evidence type="ECO:0000313" key="3">
    <source>
        <dbReference type="EMBL" id="MSC31894.1"/>
    </source>
</evidence>
<evidence type="ECO:0000259" key="1">
    <source>
        <dbReference type="PROSITE" id="PS51819"/>
    </source>
</evidence>
<keyword evidence="5" id="KW-1185">Reference proteome</keyword>
<dbReference type="OrthoDB" id="1645442at2"/>
<dbReference type="RefSeq" id="WP_154237774.1">
    <property type="nucleotide sequence ID" value="NZ_WKPI01000002.1"/>
</dbReference>
<reference evidence="4 5" key="1">
    <citation type="journal article" date="2019" name="Nat. Med.">
        <title>A library of human gut bacterial isolates paired with longitudinal multiomics data enables mechanistic microbiome research.</title>
        <authorList>
            <person name="Poyet M."/>
            <person name="Groussin M."/>
            <person name="Gibbons S.M."/>
            <person name="Avila-Pacheco J."/>
            <person name="Jiang X."/>
            <person name="Kearney S.M."/>
            <person name="Perrotta A.R."/>
            <person name="Berdy B."/>
            <person name="Zhao S."/>
            <person name="Lieberman T.D."/>
            <person name="Swanson P.K."/>
            <person name="Smith M."/>
            <person name="Roesemann S."/>
            <person name="Alexander J.E."/>
            <person name="Rich S.A."/>
            <person name="Livny J."/>
            <person name="Vlamakis H."/>
            <person name="Clish C."/>
            <person name="Bullock K."/>
            <person name="Deik A."/>
            <person name="Scott J."/>
            <person name="Pierce K.A."/>
            <person name="Xavier R.J."/>
            <person name="Alm E.J."/>
        </authorList>
    </citation>
    <scope>NUCLEOTIDE SEQUENCE [LARGE SCALE GENOMIC DNA]</scope>
    <source>
        <strain evidence="2 4">BIOML-A4</strain>
        <strain evidence="3 5">BIOML-A5</strain>
    </source>
</reference>
<evidence type="ECO:0000313" key="4">
    <source>
        <dbReference type="Proteomes" id="UP000433575"/>
    </source>
</evidence>
<proteinExistence type="predicted"/>
<dbReference type="PANTHER" id="PTHR35908">
    <property type="entry name" value="HYPOTHETICAL FUSION PROTEIN"/>
    <property type="match status" value="1"/>
</dbReference>
<dbReference type="PANTHER" id="PTHR35908:SF1">
    <property type="entry name" value="CONSERVED PROTEIN"/>
    <property type="match status" value="1"/>
</dbReference>
<feature type="domain" description="VOC" evidence="1">
    <location>
        <begin position="6"/>
        <end position="122"/>
    </location>
</feature>
<protein>
    <submittedName>
        <fullName evidence="2">VOC family protein</fullName>
    </submittedName>
</protein>
<dbReference type="Gene3D" id="3.10.180.10">
    <property type="entry name" value="2,3-Dihydroxybiphenyl 1,2-Dioxygenase, domain 1"/>
    <property type="match status" value="1"/>
</dbReference>
<dbReference type="AlphaFoldDB" id="A0A6N7S312"/>
<sequence length="122" mass="13466">MTNEVRLADLIIDCPDAQKLSQFCHELLGWKTAELFGNPAVVSENGVMLVFVQEADYVPPVWPEVEGKPQKQVHFDFLVQDLKAVIHQAESLGAKKADTQFGGSQFVTMIDPAGHPFCLVQA</sequence>
<dbReference type="CDD" id="cd06587">
    <property type="entry name" value="VOC"/>
    <property type="match status" value="1"/>
</dbReference>
<dbReference type="EMBL" id="WKPJ01000002">
    <property type="protein sequence ID" value="MSA88139.1"/>
    <property type="molecule type" value="Genomic_DNA"/>
</dbReference>
<name>A0A6N7S312_9FIRM</name>
<accession>A0A6N7S312</accession>
<dbReference type="InterPro" id="IPR029068">
    <property type="entry name" value="Glyas_Bleomycin-R_OHBP_Dase"/>
</dbReference>
<evidence type="ECO:0000313" key="2">
    <source>
        <dbReference type="EMBL" id="MSA88139.1"/>
    </source>
</evidence>
<dbReference type="InterPro" id="IPR041581">
    <property type="entry name" value="Glyoxalase_6"/>
</dbReference>
<dbReference type="Proteomes" id="UP000433575">
    <property type="component" value="Unassembled WGS sequence"/>
</dbReference>
<gene>
    <name evidence="3" type="ORF">GKD88_01990</name>
    <name evidence="2" type="ORF">GKE08_02190</name>
</gene>